<dbReference type="Proteomes" id="UP000753908">
    <property type="component" value="Unassembled WGS sequence"/>
</dbReference>
<dbReference type="SUPFAM" id="SSF53474">
    <property type="entry name" value="alpha/beta-Hydrolases"/>
    <property type="match status" value="1"/>
</dbReference>
<reference evidence="3" key="2">
    <citation type="journal article" date="2022" name="Microbiol. Resour. Announc.">
        <title>Metagenome Sequencing to Explore Phylogenomics of Terrestrial Cyanobacteria.</title>
        <authorList>
            <person name="Ward R.D."/>
            <person name="Stajich J.E."/>
            <person name="Johansen J.R."/>
            <person name="Huntemann M."/>
            <person name="Clum A."/>
            <person name="Foster B."/>
            <person name="Foster B."/>
            <person name="Roux S."/>
            <person name="Palaniappan K."/>
            <person name="Varghese N."/>
            <person name="Mukherjee S."/>
            <person name="Reddy T.B.K."/>
            <person name="Daum C."/>
            <person name="Copeland A."/>
            <person name="Chen I.A."/>
            <person name="Ivanova N.N."/>
            <person name="Kyrpides N.C."/>
            <person name="Shapiro N."/>
            <person name="Eloe-Fadrosh E.A."/>
            <person name="Pietrasiak N."/>
        </authorList>
    </citation>
    <scope>NUCLEOTIDE SEQUENCE</scope>
    <source>
        <strain evidence="3">CPER-KK1</strain>
    </source>
</reference>
<comment type="caution">
    <text evidence="3">The sequence shown here is derived from an EMBL/GenBank/DDBJ whole genome shotgun (WGS) entry which is preliminary data.</text>
</comment>
<feature type="domain" description="AB hydrolase-1" evidence="2">
    <location>
        <begin position="74"/>
        <end position="330"/>
    </location>
</feature>
<evidence type="ECO:0000313" key="4">
    <source>
        <dbReference type="Proteomes" id="UP000753908"/>
    </source>
</evidence>
<evidence type="ECO:0000256" key="1">
    <source>
        <dbReference type="SAM" id="SignalP"/>
    </source>
</evidence>
<feature type="signal peptide" evidence="1">
    <location>
        <begin position="1"/>
        <end position="17"/>
    </location>
</feature>
<dbReference type="Pfam" id="PF12697">
    <property type="entry name" value="Abhydrolase_6"/>
    <property type="match status" value="1"/>
</dbReference>
<name>A0A951PR94_9CYAN</name>
<keyword evidence="1" id="KW-0732">Signal</keyword>
<proteinExistence type="predicted"/>
<dbReference type="InterPro" id="IPR000073">
    <property type="entry name" value="AB_hydrolase_1"/>
</dbReference>
<accession>A0A951PR94</accession>
<dbReference type="EMBL" id="JAHHIF010000062">
    <property type="protein sequence ID" value="MBW4548437.1"/>
    <property type="molecule type" value="Genomic_DNA"/>
</dbReference>
<gene>
    <name evidence="3" type="ORF">KME25_28965</name>
</gene>
<dbReference type="GO" id="GO:0016787">
    <property type="term" value="F:hydrolase activity"/>
    <property type="evidence" value="ECO:0007669"/>
    <property type="project" value="UniProtKB-KW"/>
</dbReference>
<dbReference type="AlphaFoldDB" id="A0A951PR94"/>
<reference evidence="3" key="1">
    <citation type="submission" date="2021-05" db="EMBL/GenBank/DDBJ databases">
        <authorList>
            <person name="Pietrasiak N."/>
            <person name="Ward R."/>
            <person name="Stajich J.E."/>
            <person name="Kurbessoian T."/>
        </authorList>
    </citation>
    <scope>NUCLEOTIDE SEQUENCE</scope>
    <source>
        <strain evidence="3">CPER-KK1</strain>
    </source>
</reference>
<organism evidence="3 4">
    <name type="scientific">Symplocastrum torsivum CPER-KK1</name>
    <dbReference type="NCBI Taxonomy" id="450513"/>
    <lineage>
        <taxon>Bacteria</taxon>
        <taxon>Bacillati</taxon>
        <taxon>Cyanobacteriota</taxon>
        <taxon>Cyanophyceae</taxon>
        <taxon>Oscillatoriophycideae</taxon>
        <taxon>Oscillatoriales</taxon>
        <taxon>Microcoleaceae</taxon>
        <taxon>Symplocastrum</taxon>
    </lineage>
</organism>
<protein>
    <submittedName>
        <fullName evidence="3">Alpha/beta hydrolase</fullName>
    </submittedName>
</protein>
<evidence type="ECO:0000313" key="3">
    <source>
        <dbReference type="EMBL" id="MBW4548437.1"/>
    </source>
</evidence>
<feature type="chain" id="PRO_5037798166" evidence="1">
    <location>
        <begin position="18"/>
        <end position="382"/>
    </location>
</feature>
<keyword evidence="3" id="KW-0378">Hydrolase</keyword>
<sequence length="382" mass="41181">MKSFLLRSLLTLFGASAYIMQPLVVDVAESASLTTSDCSEVQLPVALAPDEPKQYQVYGQLCGQSPLGERTVQVLVSGTTYSHIYWDVPYQPENYSYVDALTEAGYATFNIDRIGIGRSSHPPADQVTVASNTYVLEQVVQGLRLGQIGGIPQTRIMLVGFSSGAFGSVVGVASQDDDLAGVILSGFLHNQNPDWLEAFINSFYPAQLDPRLGEQNLPNGYLTTQPGTRGELFYEPNADPQVIAFDEATKETVTTGEAATNAAAIFAETSKLIRVPVFLAVGQYDGSFCTGNICESAENVAALEAPFFSPEANLQTFVLPGAGHSLNLHPNAPEWFEAARQWSDQYVGTTTTSESVPEPSGEFGLLTLTALGAVLRWKGRFK</sequence>
<evidence type="ECO:0000259" key="2">
    <source>
        <dbReference type="Pfam" id="PF12697"/>
    </source>
</evidence>
<dbReference type="Gene3D" id="3.40.50.1820">
    <property type="entry name" value="alpha/beta hydrolase"/>
    <property type="match status" value="1"/>
</dbReference>
<dbReference type="InterPro" id="IPR029058">
    <property type="entry name" value="AB_hydrolase_fold"/>
</dbReference>